<protein>
    <submittedName>
        <fullName evidence="6">Uncharacterized protein</fullName>
    </submittedName>
</protein>
<evidence type="ECO:0000256" key="1">
    <source>
        <dbReference type="ARBA" id="ARBA00022438"/>
    </source>
</evidence>
<dbReference type="STRING" id="48269.A0A183LGM2"/>
<dbReference type="Pfam" id="PF00930">
    <property type="entry name" value="DPPIV_N"/>
    <property type="match status" value="1"/>
</dbReference>
<keyword evidence="7" id="KW-1185">Reference proteome</keyword>
<evidence type="ECO:0000313" key="7">
    <source>
        <dbReference type="Proteomes" id="UP000277204"/>
    </source>
</evidence>
<evidence type="ECO:0000256" key="3">
    <source>
        <dbReference type="ARBA" id="ARBA00023180"/>
    </source>
</evidence>
<dbReference type="GO" id="GO:0005886">
    <property type="term" value="C:plasma membrane"/>
    <property type="evidence" value="ECO:0007669"/>
    <property type="project" value="TreeGrafter"/>
</dbReference>
<evidence type="ECO:0000256" key="2">
    <source>
        <dbReference type="ARBA" id="ARBA00022825"/>
    </source>
</evidence>
<evidence type="ECO:0000256" key="5">
    <source>
        <dbReference type="SAM" id="Phobius"/>
    </source>
</evidence>
<name>A0A183LGM2_9TREM</name>
<dbReference type="GO" id="GO:0006508">
    <property type="term" value="P:proteolysis"/>
    <property type="evidence" value="ECO:0007669"/>
    <property type="project" value="InterPro"/>
</dbReference>
<keyword evidence="5" id="KW-0812">Transmembrane</keyword>
<keyword evidence="5" id="KW-1133">Transmembrane helix</keyword>
<sequence length="341" mass="38911">MHSSFPDTYRKSDDEDHITKSKPLTNKGCSDNNSNNNNLSNSNNDNTDEKKLNDVLKSIEEGDKYSMSVGLVKQIDSDDTEIMTNTPQKRNWKGILLALLVIMFISSLILTASVLTTPKEKKIDHGLPFTFSDLMHIDQLLESFNSQSVNGSFVYLTRGKDLLVLDTDTLKETLLLSHLVIQEKASFMDKYFVAPDLSAVILAYDFKDAFVTQKNIHLLFNPLDSNNRKVVNLTQSMPQSHMSYGVSTWLYEEEILHTNEALWWSDSGNYLAVAAFDETNVSTYEILKFGDDYELKNRNRKMKYSMAGETSLYNSPVVTLYLYDMKTMNFQTIPIPKQIPR</sequence>
<dbReference type="PANTHER" id="PTHR11731:SF200">
    <property type="entry name" value="DIPEPTIDYL PEPTIDASE 10, ISOFORM B"/>
    <property type="match status" value="1"/>
</dbReference>
<keyword evidence="5" id="KW-0472">Membrane</keyword>
<feature type="transmembrane region" description="Helical" evidence="5">
    <location>
        <begin position="95"/>
        <end position="115"/>
    </location>
</feature>
<dbReference type="GO" id="GO:0008236">
    <property type="term" value="F:serine-type peptidase activity"/>
    <property type="evidence" value="ECO:0007669"/>
    <property type="project" value="UniProtKB-KW"/>
</dbReference>
<dbReference type="GO" id="GO:0008239">
    <property type="term" value="F:dipeptidyl-peptidase activity"/>
    <property type="evidence" value="ECO:0007669"/>
    <property type="project" value="TreeGrafter"/>
</dbReference>
<evidence type="ECO:0000256" key="4">
    <source>
        <dbReference type="SAM" id="MobiDB-lite"/>
    </source>
</evidence>
<dbReference type="InterPro" id="IPR002469">
    <property type="entry name" value="Peptidase_S9B_N"/>
</dbReference>
<dbReference type="Proteomes" id="UP000277204">
    <property type="component" value="Unassembled WGS sequence"/>
</dbReference>
<dbReference type="GO" id="GO:0004177">
    <property type="term" value="F:aminopeptidase activity"/>
    <property type="evidence" value="ECO:0007669"/>
    <property type="project" value="UniProtKB-KW"/>
</dbReference>
<dbReference type="PANTHER" id="PTHR11731">
    <property type="entry name" value="PROTEASE FAMILY S9B,C DIPEPTIDYL-PEPTIDASE IV-RELATED"/>
    <property type="match status" value="1"/>
</dbReference>
<organism evidence="6 7">
    <name type="scientific">Schistosoma margrebowiei</name>
    <dbReference type="NCBI Taxonomy" id="48269"/>
    <lineage>
        <taxon>Eukaryota</taxon>
        <taxon>Metazoa</taxon>
        <taxon>Spiralia</taxon>
        <taxon>Lophotrochozoa</taxon>
        <taxon>Platyhelminthes</taxon>
        <taxon>Trematoda</taxon>
        <taxon>Digenea</taxon>
        <taxon>Strigeidida</taxon>
        <taxon>Schistosomatoidea</taxon>
        <taxon>Schistosomatidae</taxon>
        <taxon>Schistosoma</taxon>
    </lineage>
</organism>
<feature type="compositionally biased region" description="Low complexity" evidence="4">
    <location>
        <begin position="30"/>
        <end position="45"/>
    </location>
</feature>
<dbReference type="Gene3D" id="2.140.10.30">
    <property type="entry name" value="Dipeptidylpeptidase IV, N-terminal domain"/>
    <property type="match status" value="1"/>
</dbReference>
<keyword evidence="1" id="KW-0378">Hydrolase</keyword>
<keyword evidence="3" id="KW-0325">Glycoprotein</keyword>
<feature type="compositionally biased region" description="Basic and acidic residues" evidence="4">
    <location>
        <begin position="8"/>
        <end position="19"/>
    </location>
</feature>
<evidence type="ECO:0000313" key="6">
    <source>
        <dbReference type="EMBL" id="VDO56562.1"/>
    </source>
</evidence>
<dbReference type="AlphaFoldDB" id="A0A183LGM2"/>
<keyword evidence="1" id="KW-0031">Aminopeptidase</keyword>
<gene>
    <name evidence="6" type="ORF">SMRZ_LOCUS2947</name>
</gene>
<feature type="region of interest" description="Disordered" evidence="4">
    <location>
        <begin position="1"/>
        <end position="50"/>
    </location>
</feature>
<dbReference type="InterPro" id="IPR050278">
    <property type="entry name" value="Serine_Prot_S9B/DPPIV"/>
</dbReference>
<dbReference type="EMBL" id="UZAI01000799">
    <property type="protein sequence ID" value="VDO56562.1"/>
    <property type="molecule type" value="Genomic_DNA"/>
</dbReference>
<accession>A0A183LGM2</accession>
<proteinExistence type="predicted"/>
<keyword evidence="1" id="KW-0645">Protease</keyword>
<reference evidence="6 7" key="1">
    <citation type="submission" date="2018-11" db="EMBL/GenBank/DDBJ databases">
        <authorList>
            <consortium name="Pathogen Informatics"/>
        </authorList>
    </citation>
    <scope>NUCLEOTIDE SEQUENCE [LARGE SCALE GENOMIC DNA]</scope>
    <source>
        <strain evidence="6 7">Zambia</strain>
    </source>
</reference>
<dbReference type="SUPFAM" id="SSF82171">
    <property type="entry name" value="DPP6 N-terminal domain-like"/>
    <property type="match status" value="1"/>
</dbReference>
<keyword evidence="2" id="KW-0720">Serine protease</keyword>